<feature type="signal peptide" evidence="1">
    <location>
        <begin position="1"/>
        <end position="21"/>
    </location>
</feature>
<name>A0ABQ1GJS4_9GAMM</name>
<dbReference type="Gene3D" id="3.40.50.150">
    <property type="entry name" value="Vaccinia Virus protein VP39"/>
    <property type="match status" value="1"/>
</dbReference>
<protein>
    <submittedName>
        <fullName evidence="2">Methyltransferase</fullName>
    </submittedName>
</protein>
<evidence type="ECO:0000313" key="2">
    <source>
        <dbReference type="EMBL" id="GGA45257.1"/>
    </source>
</evidence>
<dbReference type="InterPro" id="IPR029063">
    <property type="entry name" value="SAM-dependent_MTases_sf"/>
</dbReference>
<feature type="chain" id="PRO_5045236064" evidence="1">
    <location>
        <begin position="22"/>
        <end position="261"/>
    </location>
</feature>
<keyword evidence="2" id="KW-0808">Transferase</keyword>
<reference evidence="3" key="1">
    <citation type="journal article" date="2019" name="Int. J. Syst. Evol. Microbiol.">
        <title>The Global Catalogue of Microorganisms (GCM) 10K type strain sequencing project: providing services to taxonomists for standard genome sequencing and annotation.</title>
        <authorList>
            <consortium name="The Broad Institute Genomics Platform"/>
            <consortium name="The Broad Institute Genome Sequencing Center for Infectious Disease"/>
            <person name="Wu L."/>
            <person name="Ma J."/>
        </authorList>
    </citation>
    <scope>NUCLEOTIDE SEQUENCE [LARGE SCALE GENOMIC DNA]</scope>
    <source>
        <strain evidence="3">CGMCC 1.15439</strain>
    </source>
</reference>
<dbReference type="GO" id="GO:0032259">
    <property type="term" value="P:methylation"/>
    <property type="evidence" value="ECO:0007669"/>
    <property type="project" value="UniProtKB-KW"/>
</dbReference>
<dbReference type="EMBL" id="BMJA01000004">
    <property type="protein sequence ID" value="GGA45257.1"/>
    <property type="molecule type" value="Genomic_DNA"/>
</dbReference>
<organism evidence="2 3">
    <name type="scientific">Dyella nitratireducens</name>
    <dbReference type="NCBI Taxonomy" id="1849580"/>
    <lineage>
        <taxon>Bacteria</taxon>
        <taxon>Pseudomonadati</taxon>
        <taxon>Pseudomonadota</taxon>
        <taxon>Gammaproteobacteria</taxon>
        <taxon>Lysobacterales</taxon>
        <taxon>Rhodanobacteraceae</taxon>
        <taxon>Dyella</taxon>
    </lineage>
</organism>
<dbReference type="SUPFAM" id="SSF53335">
    <property type="entry name" value="S-adenosyl-L-methionine-dependent methyltransferases"/>
    <property type="match status" value="1"/>
</dbReference>
<gene>
    <name evidence="2" type="ORF">GCM10010981_37930</name>
</gene>
<dbReference type="GO" id="GO:0008168">
    <property type="term" value="F:methyltransferase activity"/>
    <property type="evidence" value="ECO:0007669"/>
    <property type="project" value="UniProtKB-KW"/>
</dbReference>
<dbReference type="RefSeq" id="WP_188796737.1">
    <property type="nucleotide sequence ID" value="NZ_BMJA01000004.1"/>
</dbReference>
<dbReference type="PIRSF" id="PIRSF031679">
    <property type="entry name" value="Mtase_Alr7345_prd"/>
    <property type="match status" value="1"/>
</dbReference>
<dbReference type="Proteomes" id="UP000620046">
    <property type="component" value="Unassembled WGS sequence"/>
</dbReference>
<accession>A0ABQ1GJS4</accession>
<proteinExistence type="predicted"/>
<keyword evidence="2" id="KW-0489">Methyltransferase</keyword>
<evidence type="ECO:0000256" key="1">
    <source>
        <dbReference type="SAM" id="SignalP"/>
    </source>
</evidence>
<dbReference type="InterPro" id="IPR016980">
    <property type="entry name" value="S-AdoMet-dep_MeTrfase_Alr7345"/>
</dbReference>
<evidence type="ECO:0000313" key="3">
    <source>
        <dbReference type="Proteomes" id="UP000620046"/>
    </source>
</evidence>
<keyword evidence="1" id="KW-0732">Signal</keyword>
<dbReference type="CDD" id="cd02440">
    <property type="entry name" value="AdoMet_MTases"/>
    <property type="match status" value="1"/>
</dbReference>
<comment type="caution">
    <text evidence="2">The sequence shown here is derived from an EMBL/GenBank/DDBJ whole genome shotgun (WGS) entry which is preliminary data.</text>
</comment>
<keyword evidence="3" id="KW-1185">Reference proteome</keyword>
<sequence>MRSISVVLLAALAVPCATVLAQTPQANHMHAIQYVPPYVRAAVADPARGKDTSNDARRKITDVMVFSEVKPGQKVLELIPGSGYFTRVFSSIVGAQGHVYALWPDEYVKVDGDEFPPFQKLAADPHYSNVSVLTQPAAQLSVPEPVDIVFTSQNYHDYPDKFMGKVDPVAFDKQVYNALKPGGLFIVIDHVAPTGSGMEDTDTLHRIDPAIVKKQVESVGFVFAGESNVLRNPNDPHTIKVFDKSIQGHTDQFMYRFRKPG</sequence>